<evidence type="ECO:0000256" key="2">
    <source>
        <dbReference type="ARBA" id="ARBA00004141"/>
    </source>
</evidence>
<keyword evidence="8 11" id="KW-1133">Transmembrane helix</keyword>
<dbReference type="PROSITE" id="PS50106">
    <property type="entry name" value="PDZ"/>
    <property type="match status" value="1"/>
</dbReference>
<keyword evidence="15" id="KW-1185">Reference proteome</keyword>
<dbReference type="KEGG" id="asan:AWM72_08095"/>
<dbReference type="GO" id="GO:0004222">
    <property type="term" value="F:metalloendopeptidase activity"/>
    <property type="evidence" value="ECO:0007669"/>
    <property type="project" value="InterPro"/>
</dbReference>
<dbReference type="InterPro" id="IPR001478">
    <property type="entry name" value="PDZ"/>
</dbReference>
<evidence type="ECO:0000256" key="4">
    <source>
        <dbReference type="ARBA" id="ARBA00022670"/>
    </source>
</evidence>
<evidence type="ECO:0000256" key="6">
    <source>
        <dbReference type="ARBA" id="ARBA00022801"/>
    </source>
</evidence>
<evidence type="ECO:0000256" key="7">
    <source>
        <dbReference type="ARBA" id="ARBA00022833"/>
    </source>
</evidence>
<dbReference type="Proteomes" id="UP000069912">
    <property type="component" value="Chromosome"/>
</dbReference>
<dbReference type="Pfam" id="PF02163">
    <property type="entry name" value="Peptidase_M50"/>
    <property type="match status" value="1"/>
</dbReference>
<dbReference type="SMART" id="SM00228">
    <property type="entry name" value="PDZ"/>
    <property type="match status" value="1"/>
</dbReference>
<feature type="domain" description="PDZ" evidence="12">
    <location>
        <begin position="184"/>
        <end position="241"/>
    </location>
</feature>
<dbReference type="NCBIfam" id="TIGR00054">
    <property type="entry name" value="RIP metalloprotease RseP"/>
    <property type="match status" value="1"/>
</dbReference>
<evidence type="ECO:0000313" key="13">
    <source>
        <dbReference type="EMBL" id="AMB94717.1"/>
    </source>
</evidence>
<comment type="cofactor">
    <cofactor evidence="1 11">
        <name>Zn(2+)</name>
        <dbReference type="ChEBI" id="CHEBI:29105"/>
    </cofactor>
</comment>
<dbReference type="InterPro" id="IPR036034">
    <property type="entry name" value="PDZ_sf"/>
</dbReference>
<reference evidence="13 15" key="1">
    <citation type="journal article" date="2016" name="Genome Announc.">
        <title>Complete Genome Sequences of Aerococcus christensenii CCUG 28831T, Aerococcus sanguinicola CCUG 43001T, Aerococcus urinae CCUG 36881T, Aerococcus urinaeequi CCUG 28094T, Aerococcus urinaehominis CCUG 42038 BT, and Aerococcus viridans CCUG 4311T.</title>
        <authorList>
            <person name="Carkaci D."/>
            <person name="Dargis R."/>
            <person name="Nielsen X.C."/>
            <person name="Skovgaard O."/>
            <person name="Fuursted K."/>
            <person name="Christensen J.J."/>
        </authorList>
    </citation>
    <scope>NUCLEOTIDE SEQUENCE [LARGE SCALE GENOMIC DNA]</scope>
    <source>
        <strain evidence="13 15">CCUG43001</strain>
    </source>
</reference>
<evidence type="ECO:0000313" key="14">
    <source>
        <dbReference type="EMBL" id="PKZ23281.1"/>
    </source>
</evidence>
<feature type="transmembrane region" description="Helical" evidence="11">
    <location>
        <begin position="343"/>
        <end position="364"/>
    </location>
</feature>
<keyword evidence="7 11" id="KW-0862">Zinc</keyword>
<name>A0A0X8FDV0_9LACT</name>
<dbReference type="AlphaFoldDB" id="A0A0X8FDV0"/>
<accession>A0A0X8FDV0</accession>
<feature type="transmembrane region" description="Helical" evidence="11">
    <location>
        <begin position="6"/>
        <end position="25"/>
    </location>
</feature>
<proteinExistence type="inferred from homology"/>
<dbReference type="GeneID" id="92904027"/>
<reference evidence="14 16" key="3">
    <citation type="submission" date="2017-12" db="EMBL/GenBank/DDBJ databases">
        <title>Phylogenetic diversity of female urinary microbiome.</title>
        <authorList>
            <person name="Thomas-White K."/>
            <person name="Wolfe A.J."/>
        </authorList>
    </citation>
    <scope>NUCLEOTIDE SEQUENCE [LARGE SCALE GENOMIC DNA]</scope>
    <source>
        <strain evidence="14 16">UMB0139</strain>
    </source>
</reference>
<organism evidence="13 15">
    <name type="scientific">Aerococcus sanguinicola</name>
    <dbReference type="NCBI Taxonomy" id="119206"/>
    <lineage>
        <taxon>Bacteria</taxon>
        <taxon>Bacillati</taxon>
        <taxon>Bacillota</taxon>
        <taxon>Bacilli</taxon>
        <taxon>Lactobacillales</taxon>
        <taxon>Aerococcaceae</taxon>
        <taxon>Aerococcus</taxon>
    </lineage>
</organism>
<evidence type="ECO:0000256" key="1">
    <source>
        <dbReference type="ARBA" id="ARBA00001947"/>
    </source>
</evidence>
<feature type="transmembrane region" description="Helical" evidence="11">
    <location>
        <begin position="394"/>
        <end position="412"/>
    </location>
</feature>
<keyword evidence="5 11" id="KW-0812">Transmembrane</keyword>
<dbReference type="Gene3D" id="2.30.42.10">
    <property type="match status" value="1"/>
</dbReference>
<evidence type="ECO:0000256" key="11">
    <source>
        <dbReference type="RuleBase" id="RU362031"/>
    </source>
</evidence>
<keyword evidence="10 11" id="KW-0472">Membrane</keyword>
<keyword evidence="4 13" id="KW-0645">Protease</keyword>
<protein>
    <recommendedName>
        <fullName evidence="11">Zinc metalloprotease</fullName>
        <ecNumber evidence="11">3.4.24.-</ecNumber>
    </recommendedName>
</protein>
<dbReference type="GO" id="GO:0006508">
    <property type="term" value="P:proteolysis"/>
    <property type="evidence" value="ECO:0007669"/>
    <property type="project" value="UniProtKB-KW"/>
</dbReference>
<dbReference type="EMBL" id="PKGY01000001">
    <property type="protein sequence ID" value="PKZ23281.1"/>
    <property type="molecule type" value="Genomic_DNA"/>
</dbReference>
<evidence type="ECO:0000313" key="15">
    <source>
        <dbReference type="Proteomes" id="UP000069912"/>
    </source>
</evidence>
<feature type="transmembrane region" description="Helical" evidence="11">
    <location>
        <begin position="295"/>
        <end position="317"/>
    </location>
</feature>
<dbReference type="Pfam" id="PF17820">
    <property type="entry name" value="PDZ_6"/>
    <property type="match status" value="1"/>
</dbReference>
<dbReference type="InterPro" id="IPR008915">
    <property type="entry name" value="Peptidase_M50"/>
</dbReference>
<dbReference type="SUPFAM" id="SSF50156">
    <property type="entry name" value="PDZ domain-like"/>
    <property type="match status" value="1"/>
</dbReference>
<dbReference type="GO" id="GO:0016020">
    <property type="term" value="C:membrane"/>
    <property type="evidence" value="ECO:0007669"/>
    <property type="project" value="UniProtKB-SubCell"/>
</dbReference>
<evidence type="ECO:0000259" key="12">
    <source>
        <dbReference type="PROSITE" id="PS50106"/>
    </source>
</evidence>
<gene>
    <name evidence="14" type="primary">rseP</name>
    <name evidence="13" type="ORF">AWM72_08095</name>
    <name evidence="14" type="ORF">CYJ28_01655</name>
</gene>
<dbReference type="CDD" id="cd23081">
    <property type="entry name" value="cpPDZ_EcRseP-like"/>
    <property type="match status" value="1"/>
</dbReference>
<dbReference type="RefSeq" id="WP_067976067.1">
    <property type="nucleotide sequence ID" value="NZ_CAJHKM010000002.1"/>
</dbReference>
<evidence type="ECO:0000256" key="8">
    <source>
        <dbReference type="ARBA" id="ARBA00022989"/>
    </source>
</evidence>
<evidence type="ECO:0000256" key="3">
    <source>
        <dbReference type="ARBA" id="ARBA00007931"/>
    </source>
</evidence>
<evidence type="ECO:0000313" key="16">
    <source>
        <dbReference type="Proteomes" id="UP000234239"/>
    </source>
</evidence>
<dbReference type="GO" id="GO:0046872">
    <property type="term" value="F:metal ion binding"/>
    <property type="evidence" value="ECO:0007669"/>
    <property type="project" value="UniProtKB-KW"/>
</dbReference>
<reference evidence="15" key="2">
    <citation type="submission" date="2016-01" db="EMBL/GenBank/DDBJ databases">
        <title>Six Aerococcus type strain genome sequencing and assembly using PacBio and Illumina Hiseq.</title>
        <authorList>
            <person name="Carkaci D."/>
            <person name="Dargis R."/>
            <person name="Nielsen X.C."/>
            <person name="Skovgaard O."/>
            <person name="Fuursted K."/>
            <person name="Christensen J.J."/>
        </authorList>
    </citation>
    <scope>NUCLEOTIDE SEQUENCE [LARGE SCALE GENOMIC DNA]</scope>
    <source>
        <strain evidence="15">CCUG43001</strain>
    </source>
</reference>
<dbReference type="PANTHER" id="PTHR42837">
    <property type="entry name" value="REGULATOR OF SIGMA-E PROTEASE RSEP"/>
    <property type="match status" value="1"/>
</dbReference>
<dbReference type="EMBL" id="CP014160">
    <property type="protein sequence ID" value="AMB94717.1"/>
    <property type="molecule type" value="Genomic_DNA"/>
</dbReference>
<keyword evidence="6 11" id="KW-0378">Hydrolase</keyword>
<dbReference type="InterPro" id="IPR004387">
    <property type="entry name" value="Pept_M50_Zn"/>
</dbReference>
<dbReference type="Proteomes" id="UP000234239">
    <property type="component" value="Unassembled WGS sequence"/>
</dbReference>
<sequence>MKTIITFLLIFSVIVIFHEFGHFFFAKRAGILVREFAIGMGPKLYQYQGEETTYTIRLLPIGGYVRMAGLEEMADSVEAGMQLSLTFNEAGKVSELSLAEEDLAAEALPVEVVTADLDRDLSLQAIPYGEREAQTYVIDRQADFVEADGTRLKIAPYDRQFQSASIPQRLMTNFAGPMNNFILGILAFTVLAFVQGGVPSSEAIVGEVVDGSPAQASHLQTGDQIQTINGQEVASFADMQAKVSSSEGKPLEVTYERQGQEMTTQLQPKEVDYKGQKIYQIGVGRFKDSRFLAKLTYGFKASWAMITGILTTLVGMFKNGFNINQFGGPVFMYQATGEVVNQGWIAIMSWTAMLSLNLGVVNLLPVPALDGGKILFNIIEAVLGRPVDQKVEGIINLAGAALLFILMIAVTWNDIQRLF</sequence>
<keyword evidence="9 11" id="KW-0482">Metalloprotease</keyword>
<keyword evidence="11" id="KW-0479">Metal-binding</keyword>
<dbReference type="OrthoDB" id="9782003at2"/>
<dbReference type="EC" id="3.4.24.-" evidence="11"/>
<comment type="similarity">
    <text evidence="3 11">Belongs to the peptidase M50B family.</text>
</comment>
<dbReference type="InterPro" id="IPR041489">
    <property type="entry name" value="PDZ_6"/>
</dbReference>
<evidence type="ECO:0000256" key="5">
    <source>
        <dbReference type="ARBA" id="ARBA00022692"/>
    </source>
</evidence>
<evidence type="ECO:0000256" key="9">
    <source>
        <dbReference type="ARBA" id="ARBA00023049"/>
    </source>
</evidence>
<dbReference type="PANTHER" id="PTHR42837:SF2">
    <property type="entry name" value="MEMBRANE METALLOPROTEASE ARASP2, CHLOROPLASTIC-RELATED"/>
    <property type="match status" value="1"/>
</dbReference>
<dbReference type="CDD" id="cd06163">
    <property type="entry name" value="S2P-M50_PDZ_RseP-like"/>
    <property type="match status" value="1"/>
</dbReference>
<comment type="subcellular location">
    <subcellularLocation>
        <location evidence="2">Membrane</location>
        <topology evidence="2">Multi-pass membrane protein</topology>
    </subcellularLocation>
</comment>
<evidence type="ECO:0000256" key="10">
    <source>
        <dbReference type="ARBA" id="ARBA00023136"/>
    </source>
</evidence>